<keyword evidence="2" id="KW-1185">Reference proteome</keyword>
<dbReference type="Proteomes" id="UP000654075">
    <property type="component" value="Unassembled WGS sequence"/>
</dbReference>
<evidence type="ECO:0000313" key="1">
    <source>
        <dbReference type="EMBL" id="CAE8608885.1"/>
    </source>
</evidence>
<accession>A0A813FEL9</accession>
<dbReference type="EMBL" id="CAJNNV010024077">
    <property type="protein sequence ID" value="CAE8608885.1"/>
    <property type="molecule type" value="Genomic_DNA"/>
</dbReference>
<organism evidence="1 2">
    <name type="scientific">Polarella glacialis</name>
    <name type="common">Dinoflagellate</name>
    <dbReference type="NCBI Taxonomy" id="89957"/>
    <lineage>
        <taxon>Eukaryota</taxon>
        <taxon>Sar</taxon>
        <taxon>Alveolata</taxon>
        <taxon>Dinophyceae</taxon>
        <taxon>Suessiales</taxon>
        <taxon>Suessiaceae</taxon>
        <taxon>Polarella</taxon>
    </lineage>
</organism>
<proteinExistence type="predicted"/>
<evidence type="ECO:0000313" key="2">
    <source>
        <dbReference type="Proteomes" id="UP000654075"/>
    </source>
</evidence>
<comment type="caution">
    <text evidence="1">The sequence shown here is derived from an EMBL/GenBank/DDBJ whole genome shotgun (WGS) entry which is preliminary data.</text>
</comment>
<name>A0A813FEL9_POLGL</name>
<sequence length="199" mass="22206">VTAQDSTIEQIAFAIENTECNPMAKVGVLRSTIDKICLTASHCAMLIEALPSSFLTPQQLADNPQAEPTMRDTARVEAFVILYSRCVDIHGLLESVLYGIKVLTRAEVLTVCRRLGRTRTWDMPRLHLDCLIPDPRPATMTKADKLQLAAVDGDKQQPIMQDFGMLDDPTSIGNANFIFFDLSLFEDWHCARLLLLVSQ</sequence>
<feature type="non-terminal residue" evidence="1">
    <location>
        <position position="1"/>
    </location>
</feature>
<protein>
    <submittedName>
        <fullName evidence="1">Uncharacterized protein</fullName>
    </submittedName>
</protein>
<gene>
    <name evidence="1" type="ORF">PGLA1383_LOCUS26715</name>
</gene>
<dbReference type="AlphaFoldDB" id="A0A813FEL9"/>
<feature type="non-terminal residue" evidence="1">
    <location>
        <position position="199"/>
    </location>
</feature>
<reference evidence="1" key="1">
    <citation type="submission" date="2021-02" db="EMBL/GenBank/DDBJ databases">
        <authorList>
            <person name="Dougan E. K."/>
            <person name="Rhodes N."/>
            <person name="Thang M."/>
            <person name="Chan C."/>
        </authorList>
    </citation>
    <scope>NUCLEOTIDE SEQUENCE</scope>
</reference>
<dbReference type="OrthoDB" id="435738at2759"/>